<reference evidence="1 2" key="1">
    <citation type="submission" date="2020-07" db="EMBL/GenBank/DDBJ databases">
        <title>Spirosoma foliorum sp. nov., isolated from the leaves on the Nejang mountain Korea, Republic of.</title>
        <authorList>
            <person name="Ho H."/>
            <person name="Lee Y.-J."/>
            <person name="Nurcahyanto D.-A."/>
            <person name="Kim S.-G."/>
        </authorList>
    </citation>
    <scope>NUCLEOTIDE SEQUENCE [LARGE SCALE GENOMIC DNA]</scope>
    <source>
        <strain evidence="1 2">PL0136</strain>
    </source>
</reference>
<organism evidence="1 2">
    <name type="scientific">Spirosoma foliorum</name>
    <dbReference type="NCBI Taxonomy" id="2710596"/>
    <lineage>
        <taxon>Bacteria</taxon>
        <taxon>Pseudomonadati</taxon>
        <taxon>Bacteroidota</taxon>
        <taxon>Cytophagia</taxon>
        <taxon>Cytophagales</taxon>
        <taxon>Cytophagaceae</taxon>
        <taxon>Spirosoma</taxon>
    </lineage>
</organism>
<evidence type="ECO:0000313" key="2">
    <source>
        <dbReference type="Proteomes" id="UP000515369"/>
    </source>
</evidence>
<gene>
    <name evidence="1" type="ORF">H3H32_35495</name>
</gene>
<dbReference type="AlphaFoldDB" id="A0A7G5GW82"/>
<dbReference type="Proteomes" id="UP000515369">
    <property type="component" value="Chromosome"/>
</dbReference>
<proteinExistence type="predicted"/>
<name>A0A7G5GW82_9BACT</name>
<keyword evidence="2" id="KW-1185">Reference proteome</keyword>
<protein>
    <submittedName>
        <fullName evidence="1">Uncharacterized protein</fullName>
    </submittedName>
</protein>
<dbReference type="KEGG" id="sfol:H3H32_35495"/>
<evidence type="ECO:0000313" key="1">
    <source>
        <dbReference type="EMBL" id="QMW03124.1"/>
    </source>
</evidence>
<dbReference type="Gene3D" id="3.90.1570.20">
    <property type="match status" value="1"/>
</dbReference>
<dbReference type="EMBL" id="CP059732">
    <property type="protein sequence ID" value="QMW03124.1"/>
    <property type="molecule type" value="Genomic_DNA"/>
</dbReference>
<accession>A0A7G5GW82</accession>
<dbReference type="RefSeq" id="WP_182460411.1">
    <property type="nucleotide sequence ID" value="NZ_CP059732.1"/>
</dbReference>
<sequence length="149" mass="17610">MYSNKQPFDYSMVHEDDMSVYGPKDHQRVISKLNTRLGMLYYVDKVIELEPFPETMLDEAKASPVPDLLLYDNETAESRIIFEICNQEGLRKDLKKVAQLIEEDNYGILEGFVYNYKMKDWYQYRKNNGWITEAPSFSQVLDIDLNEFL</sequence>